<dbReference type="InterPro" id="IPR027417">
    <property type="entry name" value="P-loop_NTPase"/>
</dbReference>
<dbReference type="AlphaFoldDB" id="A0A6M7U702"/>
<evidence type="ECO:0000313" key="1">
    <source>
        <dbReference type="EMBL" id="OBQ71969.1"/>
    </source>
</evidence>
<dbReference type="InterPro" id="IPR026634">
    <property type="entry name" value="TPST-like"/>
</dbReference>
<dbReference type="PANTHER" id="PTHR12788:SF10">
    <property type="entry name" value="PROTEIN-TYROSINE SULFOTRANSFERASE"/>
    <property type="match status" value="1"/>
</dbReference>
<organism evidence="1 2">
    <name type="scientific">Rhizobium loti</name>
    <name type="common">Mesorhizobium loti</name>
    <dbReference type="NCBI Taxonomy" id="381"/>
    <lineage>
        <taxon>Bacteria</taxon>
        <taxon>Pseudomonadati</taxon>
        <taxon>Pseudomonadota</taxon>
        <taxon>Alphaproteobacteria</taxon>
        <taxon>Hyphomicrobiales</taxon>
        <taxon>Phyllobacteriaceae</taxon>
        <taxon>Mesorhizobium</taxon>
    </lineage>
</organism>
<dbReference type="SMART" id="SM00028">
    <property type="entry name" value="TPR"/>
    <property type="match status" value="6"/>
</dbReference>
<dbReference type="EMBL" id="LYTK01000001">
    <property type="protein sequence ID" value="OBQ71969.1"/>
    <property type="molecule type" value="Genomic_DNA"/>
</dbReference>
<evidence type="ECO:0000313" key="2">
    <source>
        <dbReference type="Proteomes" id="UP000093737"/>
    </source>
</evidence>
<dbReference type="Proteomes" id="UP000093737">
    <property type="component" value="Unassembled WGS sequence"/>
</dbReference>
<dbReference type="Pfam" id="PF13469">
    <property type="entry name" value="Sulfotransfer_3"/>
    <property type="match status" value="1"/>
</dbReference>
<name>A0A6M7U702_RHILI</name>
<dbReference type="SUPFAM" id="SSF52540">
    <property type="entry name" value="P-loop containing nucleoside triphosphate hydrolases"/>
    <property type="match status" value="1"/>
</dbReference>
<proteinExistence type="predicted"/>
<dbReference type="InterPro" id="IPR019734">
    <property type="entry name" value="TPR_rpt"/>
</dbReference>
<dbReference type="SUPFAM" id="SSF48452">
    <property type="entry name" value="TPR-like"/>
    <property type="match status" value="1"/>
</dbReference>
<dbReference type="Gene3D" id="3.40.50.300">
    <property type="entry name" value="P-loop containing nucleotide triphosphate hydrolases"/>
    <property type="match status" value="1"/>
</dbReference>
<dbReference type="Gene3D" id="1.25.40.10">
    <property type="entry name" value="Tetratricopeptide repeat domain"/>
    <property type="match status" value="1"/>
</dbReference>
<accession>A0A6M7U702</accession>
<dbReference type="InterPro" id="IPR011990">
    <property type="entry name" value="TPR-like_helical_dom_sf"/>
</dbReference>
<dbReference type="PANTHER" id="PTHR12788">
    <property type="entry name" value="PROTEIN-TYROSINE SULFOTRANSFERASE 2"/>
    <property type="match status" value="1"/>
</dbReference>
<dbReference type="Pfam" id="PF14559">
    <property type="entry name" value="TPR_19"/>
    <property type="match status" value="1"/>
</dbReference>
<comment type="caution">
    <text evidence="1">The sequence shown here is derived from an EMBL/GenBank/DDBJ whole genome shotgun (WGS) entry which is preliminary data.</text>
</comment>
<protein>
    <submittedName>
        <fullName evidence="1">Sulfotransferase</fullName>
    </submittedName>
</protein>
<dbReference type="PROSITE" id="PS50005">
    <property type="entry name" value="TPR"/>
    <property type="match status" value="2"/>
</dbReference>
<gene>
    <name evidence="1" type="ORF">A8145_03695</name>
</gene>
<sequence>MNNRLPPAWSKHIKPGPTPKPNLPTANSLSRRQADEALLQQAYAFQQAKRLNEAQDLCLRVLSRTPNHPLALYILGTICLGYEDEAALRYFARAVDAEPKNPYYHLGLASAYVKVSEYSPAIKHMQHALELQPNLIEALCALADAYVEFDKPDMALPLYEKALKINPDHPKVRIGLASALTSVGRMEEAAGYLHQSIERRIAVPTAYNELVQTQKFTEEPKELKSILGELGNPKLDPDGAEKLHLAAGKVLNDLKRYKDAFEHFNKSKQVSGRNFDIDLYRRWVDALIETFTPEMLAARTGFGNPSEVPVFVVGMPRSGTTLTEQICASHPDVHGAGELMKLRRVANAIGLRKSSARDLNQAIASITKNLSGTLAEEHLAYLSERAPAARRIVDKMPHNFELIGLIGLLFPNARIIHCRRDAIDNCVSCFVLRFGEGHAYNTDLRMLGLYYREYDRLMQHWNKVFPGLIFENSYETLVEDQEAQSRHLIDYLGLPWDDACLRFFDRDSSVNTPSRWQVRQPIYKSSVKRWKNYETEIQPLIEALGDLADI</sequence>
<dbReference type="RefSeq" id="WP_056563475.1">
    <property type="nucleotide sequence ID" value="NZ_CP033334.1"/>
</dbReference>
<reference evidence="1 2" key="1">
    <citation type="submission" date="2016-05" db="EMBL/GenBank/DDBJ databases">
        <authorList>
            <person name="Ramsay J.P."/>
        </authorList>
    </citation>
    <scope>NUCLEOTIDE SEQUENCE [LARGE SCALE GENOMIC DNA]</scope>
    <source>
        <strain evidence="1 2">NZP2042</strain>
    </source>
</reference>
<dbReference type="GO" id="GO:0008476">
    <property type="term" value="F:protein-tyrosine sulfotransferase activity"/>
    <property type="evidence" value="ECO:0007669"/>
    <property type="project" value="InterPro"/>
</dbReference>